<feature type="binding site" evidence="1">
    <location>
        <position position="202"/>
    </location>
    <ligand>
        <name>(6S)-NADPHX</name>
        <dbReference type="ChEBI" id="CHEBI:64076"/>
    </ligand>
</feature>
<feature type="binding site" evidence="1">
    <location>
        <begin position="63"/>
        <end position="67"/>
    </location>
    <ligand>
        <name>(6S)-NADPHX</name>
        <dbReference type="ChEBI" id="CHEBI:64076"/>
    </ligand>
</feature>
<protein>
    <recommendedName>
        <fullName evidence="1">NAD(P)H-hydrate epimerase</fullName>
        <ecNumber evidence="1">5.1.99.6</ecNumber>
    </recommendedName>
    <alternativeName>
        <fullName evidence="1">NAD(P)HX epimerase</fullName>
    </alternativeName>
</protein>
<dbReference type="PROSITE" id="PS51385">
    <property type="entry name" value="YJEF_N"/>
    <property type="match status" value="1"/>
</dbReference>
<reference evidence="3" key="1">
    <citation type="submission" date="2022-08" db="EMBL/GenBank/DDBJ databases">
        <authorList>
            <person name="Deng Y."/>
            <person name="Han X.-F."/>
            <person name="Zhang Y.-Q."/>
        </authorList>
    </citation>
    <scope>NUCLEOTIDE SEQUENCE</scope>
    <source>
        <strain evidence="3">CPCC 205763</strain>
    </source>
</reference>
<dbReference type="RefSeq" id="WP_259509948.1">
    <property type="nucleotide sequence ID" value="NZ_JANLCM010000002.1"/>
</dbReference>
<keyword evidence="1" id="KW-0520">NAD</keyword>
<dbReference type="InterPro" id="IPR036652">
    <property type="entry name" value="YjeF_N_dom_sf"/>
</dbReference>
<dbReference type="SUPFAM" id="SSF64153">
    <property type="entry name" value="YjeF N-terminal domain-like"/>
    <property type="match status" value="1"/>
</dbReference>
<proteinExistence type="inferred from homology"/>
<comment type="caution">
    <text evidence="1">Lacks conserved residue(s) required for the propagation of feature annotation.</text>
</comment>
<keyword evidence="1" id="KW-0547">Nucleotide-binding</keyword>
<sequence>MIRGYTAQQVRDAERPHLAAGEPLMQRAARALAERILVLLDQRSAQAGHTSPPRVLLLVGSGDNGGDTLFAGAQVARSGVFAGADLPRATVVVDALGVGSRMHEAGLAEATAAGVRVLDADAATIDALAGAVARYDVIVDGIIGTGTSTGSPALRGTARDAVLAIRAGLRDTGNGTGTGTSTSTNASDAGRMDVAPIVVAVDIPSGIDPDTGAVADEAVLPADVTVTFGGVKAGLLLGVGARLAGTIDLVEIGIEADLAAMTPVVDLP</sequence>
<comment type="function">
    <text evidence="1">Catalyzes the epimerization of the S- and R-forms of NAD(P)HX, a damaged form of NAD(P)H that is a result of enzymatic or heat-dependent hydration. This is a prerequisite for the S-specific NAD(P)H-hydrate dehydratase to allow the repair of both epimers of NAD(P)HX.</text>
</comment>
<keyword evidence="1" id="KW-0630">Potassium</keyword>
<dbReference type="Proteomes" id="UP001165584">
    <property type="component" value="Unassembled WGS sequence"/>
</dbReference>
<feature type="binding site" evidence="1">
    <location>
        <position position="140"/>
    </location>
    <ligand>
        <name>K(+)</name>
        <dbReference type="ChEBI" id="CHEBI:29103"/>
    </ligand>
</feature>
<keyword evidence="1" id="KW-0521">NADP</keyword>
<comment type="cofactor">
    <cofactor evidence="1">
        <name>K(+)</name>
        <dbReference type="ChEBI" id="CHEBI:29103"/>
    </cofactor>
    <text evidence="1">Binds 1 potassium ion per subunit.</text>
</comment>
<dbReference type="InterPro" id="IPR004443">
    <property type="entry name" value="YjeF_N_dom"/>
</dbReference>
<comment type="catalytic activity">
    <reaction evidence="1">
        <text>(6R)-NADPHX = (6S)-NADPHX</text>
        <dbReference type="Rhea" id="RHEA:32227"/>
        <dbReference type="ChEBI" id="CHEBI:64076"/>
        <dbReference type="ChEBI" id="CHEBI:64077"/>
        <dbReference type="EC" id="5.1.99.6"/>
    </reaction>
</comment>
<accession>A0ABT2GV73</accession>
<feature type="binding site" evidence="1">
    <location>
        <position position="205"/>
    </location>
    <ligand>
        <name>K(+)</name>
        <dbReference type="ChEBI" id="CHEBI:29103"/>
    </ligand>
</feature>
<feature type="domain" description="YjeF N-terminal" evidence="2">
    <location>
        <begin position="1"/>
        <end position="260"/>
    </location>
</feature>
<comment type="catalytic activity">
    <reaction evidence="1">
        <text>(6R)-NADHX = (6S)-NADHX</text>
        <dbReference type="Rhea" id="RHEA:32215"/>
        <dbReference type="ChEBI" id="CHEBI:64074"/>
        <dbReference type="ChEBI" id="CHEBI:64075"/>
        <dbReference type="EC" id="5.1.99.6"/>
    </reaction>
</comment>
<dbReference type="Gene3D" id="3.40.50.10260">
    <property type="entry name" value="YjeF N-terminal domain"/>
    <property type="match status" value="1"/>
</dbReference>
<comment type="similarity">
    <text evidence="1">Belongs to the NnrE/AIBP family.</text>
</comment>
<gene>
    <name evidence="1" type="primary">nnrE</name>
    <name evidence="3" type="ORF">N1027_18430</name>
</gene>
<evidence type="ECO:0000259" key="2">
    <source>
        <dbReference type="PROSITE" id="PS51385"/>
    </source>
</evidence>
<comment type="caution">
    <text evidence="3">The sequence shown here is derived from an EMBL/GenBank/DDBJ whole genome shotgun (WGS) entry which is preliminary data.</text>
</comment>
<evidence type="ECO:0000256" key="1">
    <source>
        <dbReference type="HAMAP-Rule" id="MF_01966"/>
    </source>
</evidence>
<name>A0ABT2GV73_9MICO</name>
<dbReference type="EMBL" id="JANLCM010000002">
    <property type="protein sequence ID" value="MCS5720112.1"/>
    <property type="molecule type" value="Genomic_DNA"/>
</dbReference>
<feature type="binding site" evidence="1">
    <location>
        <position position="64"/>
    </location>
    <ligand>
        <name>K(+)</name>
        <dbReference type="ChEBI" id="CHEBI:29103"/>
    </ligand>
</feature>
<dbReference type="EC" id="5.1.99.6" evidence="1"/>
<keyword evidence="1" id="KW-0413">Isomerase</keyword>
<organism evidence="3 4">
    <name type="scientific">Herbiconiux aconitum</name>
    <dbReference type="NCBI Taxonomy" id="2970913"/>
    <lineage>
        <taxon>Bacteria</taxon>
        <taxon>Bacillati</taxon>
        <taxon>Actinomycetota</taxon>
        <taxon>Actinomycetes</taxon>
        <taxon>Micrococcales</taxon>
        <taxon>Microbacteriaceae</taxon>
        <taxon>Herbiconiux</taxon>
    </lineage>
</organism>
<keyword evidence="4" id="KW-1185">Reference proteome</keyword>
<evidence type="ECO:0000313" key="3">
    <source>
        <dbReference type="EMBL" id="MCS5720112.1"/>
    </source>
</evidence>
<dbReference type="HAMAP" id="MF_01966">
    <property type="entry name" value="NADHX_epimerase"/>
    <property type="match status" value="1"/>
</dbReference>
<evidence type="ECO:0000313" key="4">
    <source>
        <dbReference type="Proteomes" id="UP001165584"/>
    </source>
</evidence>
<keyword evidence="1" id="KW-0479">Metal-binding</keyword>
<dbReference type="Pfam" id="PF03853">
    <property type="entry name" value="YjeF_N"/>
    <property type="match status" value="1"/>
</dbReference>